<dbReference type="Proteomes" id="UP000569329">
    <property type="component" value="Unassembled WGS sequence"/>
</dbReference>
<gene>
    <name evidence="1" type="ORF">FHX42_005212</name>
</gene>
<organism evidence="1 2">
    <name type="scientific">Halosaccharopolyspora lacisalsi</name>
    <dbReference type="NCBI Taxonomy" id="1000566"/>
    <lineage>
        <taxon>Bacteria</taxon>
        <taxon>Bacillati</taxon>
        <taxon>Actinomycetota</taxon>
        <taxon>Actinomycetes</taxon>
        <taxon>Pseudonocardiales</taxon>
        <taxon>Pseudonocardiaceae</taxon>
        <taxon>Halosaccharopolyspora</taxon>
    </lineage>
</organism>
<name>A0A839E7B9_9PSEU</name>
<keyword evidence="2" id="KW-1185">Reference proteome</keyword>
<evidence type="ECO:0000313" key="2">
    <source>
        <dbReference type="Proteomes" id="UP000569329"/>
    </source>
</evidence>
<reference evidence="1 2" key="1">
    <citation type="submission" date="2020-07" db="EMBL/GenBank/DDBJ databases">
        <title>Sequencing the genomes of 1000 actinobacteria strains.</title>
        <authorList>
            <person name="Klenk H.-P."/>
        </authorList>
    </citation>
    <scope>NUCLEOTIDE SEQUENCE [LARGE SCALE GENOMIC DNA]</scope>
    <source>
        <strain evidence="1 2">DSM 45975</strain>
    </source>
</reference>
<protein>
    <submittedName>
        <fullName evidence="1">Uncharacterized protein</fullName>
    </submittedName>
</protein>
<sequence length="77" mass="8100">MAESVRADAVQRLRKLLTELAPRDPAAAALAVDALVVELGAKETAAVVAVVLPDGPAELSAYLRTHRAQDRPSWSGP</sequence>
<dbReference type="RefSeq" id="WP_182546964.1">
    <property type="nucleotide sequence ID" value="NZ_JACGWZ010000010.1"/>
</dbReference>
<comment type="caution">
    <text evidence="1">The sequence shown here is derived from an EMBL/GenBank/DDBJ whole genome shotgun (WGS) entry which is preliminary data.</text>
</comment>
<dbReference type="AlphaFoldDB" id="A0A839E7B9"/>
<evidence type="ECO:0000313" key="1">
    <source>
        <dbReference type="EMBL" id="MBA8827805.1"/>
    </source>
</evidence>
<proteinExistence type="predicted"/>
<dbReference type="EMBL" id="JACGWZ010000010">
    <property type="protein sequence ID" value="MBA8827805.1"/>
    <property type="molecule type" value="Genomic_DNA"/>
</dbReference>
<accession>A0A839E7B9</accession>